<keyword evidence="4" id="KW-1185">Reference proteome</keyword>
<dbReference type="InterPro" id="IPR016032">
    <property type="entry name" value="Sig_transdc_resp-reg_C-effctor"/>
</dbReference>
<evidence type="ECO:0000313" key="3">
    <source>
        <dbReference type="EMBL" id="RLK10135.1"/>
    </source>
</evidence>
<dbReference type="InterPro" id="IPR036388">
    <property type="entry name" value="WH-like_DNA-bd_sf"/>
</dbReference>
<dbReference type="EMBL" id="RCCT01000001">
    <property type="protein sequence ID" value="RLK10135.1"/>
    <property type="molecule type" value="Genomic_DNA"/>
</dbReference>
<dbReference type="SUPFAM" id="SSF46894">
    <property type="entry name" value="C-terminal effector domain of the bipartite response regulators"/>
    <property type="match status" value="1"/>
</dbReference>
<dbReference type="GO" id="GO:0003677">
    <property type="term" value="F:DNA binding"/>
    <property type="evidence" value="ECO:0007669"/>
    <property type="project" value="InterPro"/>
</dbReference>
<dbReference type="Pfam" id="PF00196">
    <property type="entry name" value="GerE"/>
    <property type="match status" value="1"/>
</dbReference>
<keyword evidence="1" id="KW-1133">Transmembrane helix</keyword>
<dbReference type="CDD" id="cd06170">
    <property type="entry name" value="LuxR_C_like"/>
    <property type="match status" value="1"/>
</dbReference>
<dbReference type="InterPro" id="IPR000792">
    <property type="entry name" value="Tscrpt_reg_LuxR_C"/>
</dbReference>
<sequence length="157" mass="17825">MFKAGIAIYAISAFAFAAELVGEITGYYLFSASWVVHEITALITLFGFVIGGVLIWQSHKLFLRRHQEIKHSLQMAQGEFFRMLELQFDRWNLSAAERDVALLTVKGLSVAEIAKLRETSEGTIKSQNNSIYRKANVKSRTQLLCVLIEELLIEEKE</sequence>
<dbReference type="Gene3D" id="1.10.10.10">
    <property type="entry name" value="Winged helix-like DNA-binding domain superfamily/Winged helix DNA-binding domain"/>
    <property type="match status" value="1"/>
</dbReference>
<keyword evidence="1" id="KW-0472">Membrane</keyword>
<proteinExistence type="predicted"/>
<evidence type="ECO:0000256" key="1">
    <source>
        <dbReference type="SAM" id="Phobius"/>
    </source>
</evidence>
<dbReference type="OrthoDB" id="8277135at2"/>
<feature type="transmembrane region" description="Helical" evidence="1">
    <location>
        <begin position="27"/>
        <end position="56"/>
    </location>
</feature>
<gene>
    <name evidence="3" type="ORF">CLV75_0100</name>
</gene>
<feature type="domain" description="HTH luxR-type" evidence="2">
    <location>
        <begin position="90"/>
        <end position="147"/>
    </location>
</feature>
<evidence type="ECO:0000259" key="2">
    <source>
        <dbReference type="SMART" id="SM00421"/>
    </source>
</evidence>
<keyword evidence="1" id="KW-0812">Transmembrane</keyword>
<dbReference type="GO" id="GO:0006355">
    <property type="term" value="P:regulation of DNA-templated transcription"/>
    <property type="evidence" value="ECO:0007669"/>
    <property type="project" value="InterPro"/>
</dbReference>
<dbReference type="SMART" id="SM00421">
    <property type="entry name" value="HTH_LUXR"/>
    <property type="match status" value="1"/>
</dbReference>
<accession>A0A497ZWY6</accession>
<reference evidence="3 4" key="1">
    <citation type="submission" date="2018-10" db="EMBL/GenBank/DDBJ databases">
        <title>Genomic Encyclopedia of Archaeal and Bacterial Type Strains, Phase II (KMG-II): from individual species to whole genera.</title>
        <authorList>
            <person name="Goeker M."/>
        </authorList>
    </citation>
    <scope>NUCLEOTIDE SEQUENCE [LARGE SCALE GENOMIC DNA]</scope>
    <source>
        <strain evidence="3 4">DSM 29317</strain>
    </source>
</reference>
<protein>
    <submittedName>
        <fullName evidence="3">Regulatory LuxR family protein</fullName>
    </submittedName>
</protein>
<name>A0A497ZWY6_9RHOB</name>
<comment type="caution">
    <text evidence="3">The sequence shown here is derived from an EMBL/GenBank/DDBJ whole genome shotgun (WGS) entry which is preliminary data.</text>
</comment>
<dbReference type="RefSeq" id="WP_037320777.1">
    <property type="nucleotide sequence ID" value="NZ_AEYW01000006.1"/>
</dbReference>
<dbReference type="Proteomes" id="UP000271700">
    <property type="component" value="Unassembled WGS sequence"/>
</dbReference>
<dbReference type="AlphaFoldDB" id="A0A497ZWY6"/>
<evidence type="ECO:0000313" key="4">
    <source>
        <dbReference type="Proteomes" id="UP000271700"/>
    </source>
</evidence>
<dbReference type="STRING" id="981384.GCA_000192475_02771"/>
<organism evidence="3 4">
    <name type="scientific">Ruegeria conchae</name>
    <dbReference type="NCBI Taxonomy" id="981384"/>
    <lineage>
        <taxon>Bacteria</taxon>
        <taxon>Pseudomonadati</taxon>
        <taxon>Pseudomonadota</taxon>
        <taxon>Alphaproteobacteria</taxon>
        <taxon>Rhodobacterales</taxon>
        <taxon>Roseobacteraceae</taxon>
        <taxon>Ruegeria</taxon>
    </lineage>
</organism>